<proteinExistence type="predicted"/>
<organism evidence="1 2">
    <name type="scientific">Mesorhizobium denitrificans</name>
    <dbReference type="NCBI Taxonomy" id="2294114"/>
    <lineage>
        <taxon>Bacteria</taxon>
        <taxon>Pseudomonadati</taxon>
        <taxon>Pseudomonadota</taxon>
        <taxon>Alphaproteobacteria</taxon>
        <taxon>Hyphomicrobiales</taxon>
        <taxon>Phyllobacteriaceae</taxon>
        <taxon>Mesorhizobium</taxon>
    </lineage>
</organism>
<sequence length="61" mass="7000">MTYVTKEQRKAIHHKWNQDNQGLSYRSFRKLAVPVFAGDGAIAVPWCGMWLCVETDGYTHS</sequence>
<dbReference type="Proteomes" id="UP000262379">
    <property type="component" value="Unassembled WGS sequence"/>
</dbReference>
<comment type="caution">
    <text evidence="1">The sequence shown here is derived from an EMBL/GenBank/DDBJ whole genome shotgun (WGS) entry which is preliminary data.</text>
</comment>
<keyword evidence="2" id="KW-1185">Reference proteome</keyword>
<evidence type="ECO:0000313" key="1">
    <source>
        <dbReference type="EMBL" id="RFC64764.1"/>
    </source>
</evidence>
<reference evidence="2" key="1">
    <citation type="submission" date="2018-08" db="EMBL/GenBank/DDBJ databases">
        <authorList>
            <person name="Im W.T."/>
        </authorList>
    </citation>
    <scope>NUCLEOTIDE SEQUENCE [LARGE SCALE GENOMIC DNA]</scope>
    <source>
        <strain evidence="2">LA-28</strain>
    </source>
</reference>
<evidence type="ECO:0000313" key="2">
    <source>
        <dbReference type="Proteomes" id="UP000262379"/>
    </source>
</evidence>
<dbReference type="EMBL" id="QURN01000017">
    <property type="protein sequence ID" value="RFC64764.1"/>
    <property type="molecule type" value="Genomic_DNA"/>
</dbReference>
<name>A0A371X6U7_9HYPH</name>
<accession>A0A371X6U7</accession>
<dbReference type="AlphaFoldDB" id="A0A371X6U7"/>
<gene>
    <name evidence="1" type="ORF">DY251_18530</name>
</gene>
<dbReference type="RefSeq" id="WP_116625408.1">
    <property type="nucleotide sequence ID" value="NZ_QURN01000017.1"/>
</dbReference>
<protein>
    <submittedName>
        <fullName evidence="1">Uncharacterized protein</fullName>
    </submittedName>
</protein>